<protein>
    <recommendedName>
        <fullName evidence="3">DUF2550 family protein</fullName>
    </recommendedName>
</protein>
<reference evidence="1 2" key="1">
    <citation type="submission" date="2017-02" db="EMBL/GenBank/DDBJ databases">
        <authorList>
            <person name="Peterson S.W."/>
        </authorList>
    </citation>
    <scope>NUCLEOTIDE SEQUENCE [LARGE SCALE GENOMIC DNA]</scope>
    <source>
        <strain evidence="1 2">2B3F</strain>
    </source>
</reference>
<dbReference type="AlphaFoldDB" id="A0A1R4IHE1"/>
<dbReference type="Proteomes" id="UP000196230">
    <property type="component" value="Unassembled WGS sequence"/>
</dbReference>
<evidence type="ECO:0000313" key="2">
    <source>
        <dbReference type="Proteomes" id="UP000196230"/>
    </source>
</evidence>
<dbReference type="InterPro" id="IPR019675">
    <property type="entry name" value="DUF2550"/>
</dbReference>
<sequence>MKGPVLVIAAVAAGAILLAVWLIRHRALMASAGTFPAVGTDRRGRRHRVVGQYDDDTLRLFRSYSCKVRPVWSAQRCGMDLERVQADDLPETAVRVRVTDSTASFTLDLDPADAPGLRAWIEAGPSQAVQPWWNSGRL</sequence>
<dbReference type="EMBL" id="FUKP01000014">
    <property type="protein sequence ID" value="SJN18793.1"/>
    <property type="molecule type" value="Genomic_DNA"/>
</dbReference>
<dbReference type="Pfam" id="PF10739">
    <property type="entry name" value="DUF2550"/>
    <property type="match status" value="1"/>
</dbReference>
<gene>
    <name evidence="1" type="ORF">FM125_02210</name>
</gene>
<dbReference type="RefSeq" id="WP_087133520.1">
    <property type="nucleotide sequence ID" value="NZ_FUKP01000014.1"/>
</dbReference>
<proteinExistence type="predicted"/>
<evidence type="ECO:0008006" key="3">
    <source>
        <dbReference type="Google" id="ProtNLM"/>
    </source>
</evidence>
<name>A0A1R4IHE1_9MICC</name>
<accession>A0A1R4IHE1</accession>
<organism evidence="1 2">
    <name type="scientific">Micrococcus lylae</name>
    <dbReference type="NCBI Taxonomy" id="1273"/>
    <lineage>
        <taxon>Bacteria</taxon>
        <taxon>Bacillati</taxon>
        <taxon>Actinomycetota</taxon>
        <taxon>Actinomycetes</taxon>
        <taxon>Micrococcales</taxon>
        <taxon>Micrococcaceae</taxon>
        <taxon>Micrococcus</taxon>
    </lineage>
</organism>
<evidence type="ECO:0000313" key="1">
    <source>
        <dbReference type="EMBL" id="SJN18793.1"/>
    </source>
</evidence>